<feature type="transmembrane region" description="Helical" evidence="1">
    <location>
        <begin position="36"/>
        <end position="69"/>
    </location>
</feature>
<gene>
    <name evidence="2" type="ORF">LNV07_16695</name>
</gene>
<dbReference type="PANTHER" id="PTHR41795:SF1">
    <property type="entry name" value="EXOPOLYSACCHARIDE SYNTHESIS PROTEIN"/>
    <property type="match status" value="1"/>
</dbReference>
<protein>
    <submittedName>
        <fullName evidence="2">Exopolysaccharide biosynthesis protein</fullName>
    </submittedName>
</protein>
<reference evidence="2 3" key="1">
    <citation type="submission" date="2021-11" db="EMBL/GenBank/DDBJ databases">
        <authorList>
            <person name="Liang Q."/>
            <person name="Mou H."/>
            <person name="Liu Z."/>
        </authorList>
    </citation>
    <scope>NUCLEOTIDE SEQUENCE [LARGE SCALE GENOMIC DNA]</scope>
    <source>
        <strain evidence="2 3">CHU3</strain>
    </source>
</reference>
<keyword evidence="1" id="KW-1133">Transmembrane helix</keyword>
<dbReference type="Proteomes" id="UP001209701">
    <property type="component" value="Unassembled WGS sequence"/>
</dbReference>
<evidence type="ECO:0000313" key="2">
    <source>
        <dbReference type="EMBL" id="MCV2369720.1"/>
    </source>
</evidence>
<evidence type="ECO:0000256" key="1">
    <source>
        <dbReference type="SAM" id="Phobius"/>
    </source>
</evidence>
<keyword evidence="1" id="KW-0472">Membrane</keyword>
<dbReference type="PIRSF" id="PIRSF033239">
    <property type="entry name" value="ExoD"/>
    <property type="match status" value="1"/>
</dbReference>
<comment type="caution">
    <text evidence="2">The sequence shown here is derived from an EMBL/GenBank/DDBJ whole genome shotgun (WGS) entry which is preliminary data.</text>
</comment>
<evidence type="ECO:0000313" key="3">
    <source>
        <dbReference type="Proteomes" id="UP001209701"/>
    </source>
</evidence>
<name>A0ABT2YI23_9BURK</name>
<dbReference type="InterPro" id="IPR010331">
    <property type="entry name" value="ExoD"/>
</dbReference>
<feature type="transmembrane region" description="Helical" evidence="1">
    <location>
        <begin position="133"/>
        <end position="160"/>
    </location>
</feature>
<keyword evidence="3" id="KW-1185">Reference proteome</keyword>
<accession>A0ABT2YI23</accession>
<dbReference type="Pfam" id="PF06055">
    <property type="entry name" value="ExoD"/>
    <property type="match status" value="1"/>
</dbReference>
<keyword evidence="1" id="KW-0812">Transmembrane</keyword>
<dbReference type="PANTHER" id="PTHR41795">
    <property type="entry name" value="EXOPOLYSACCHARIDE SYNTHESIS PROTEIN"/>
    <property type="match status" value="1"/>
</dbReference>
<organism evidence="2 3">
    <name type="scientific">Roseateles oligotrophus</name>
    <dbReference type="NCBI Taxonomy" id="1769250"/>
    <lineage>
        <taxon>Bacteria</taxon>
        <taxon>Pseudomonadati</taxon>
        <taxon>Pseudomonadota</taxon>
        <taxon>Betaproteobacteria</taxon>
        <taxon>Burkholderiales</taxon>
        <taxon>Sphaerotilaceae</taxon>
        <taxon>Roseateles</taxon>
    </lineage>
</organism>
<feature type="transmembrane region" description="Helical" evidence="1">
    <location>
        <begin position="166"/>
        <end position="192"/>
    </location>
</feature>
<dbReference type="EMBL" id="JAJIRN010000007">
    <property type="protein sequence ID" value="MCV2369720.1"/>
    <property type="molecule type" value="Genomic_DNA"/>
</dbReference>
<sequence length="211" mass="22082">MTTALSERLSSAALALPADGVSLQQLAALHGPAATGSLLILLAAPCLLPLPGVGSVLGMGLLAMALALWRGNTSESARLPQRVADFNLPSLWAARVLQLLARFYASSGRLTRPRLTHLSDGSSQRWLAAKAGLMAVLIVLPIPFGNLLPALALMLLGLGLVARDGVAILAGMAMALLSVLFSAAVACAAWFWGFELYGLAQQIPSWLMRHP</sequence>
<proteinExistence type="predicted"/>
<dbReference type="RefSeq" id="WP_263572301.1">
    <property type="nucleotide sequence ID" value="NZ_JAJIRN010000007.1"/>
</dbReference>